<sequence length="1134" mass="130624">MLGQTQSNLRSKIIHLNRDTIQLDSLLILPATLKVSQQNKLIDKSWYEIVLSKGLFIPSAKLKTITDSISIEYRIFDYNISKTTYHRDLSQINLSAKKGVNKFAIRAPKNKSSLFSGGQLEKQGNYTRGISYGNNQDVVVNSNLNLQLSGKLSEDINILAAISDNNIPIQPDGNTQNIQDFDRIYIQLYDDTKELTLGDYELESPTGKFMKFYKKVQGGRFSGLVSKSKTGETEFKSTISASIAKGKFNRMTIDGLEGIQGPYRLTGANNERYIVVLAGTEKVYLDGKLLDRGENNDYVINYNTSELSFTTKQAITRNSRIIVEFEYSEENYSRYLLFNSNELKTKNGKFWFNFYHEQDSKNQSIDQSLSDENKQLLSDIGDQLELAQVPNVKEVEYSNDFVLYKKTSRLIEGIAYDVYEYSTNADSAIYRANFSYVGLNNGNYQQVNGAANGLVYQWIDPTNGIPQGDYEPIVQLVAPEKKQLFTLGGESKFGKNLHSSFELALSNNDVNTFSSLDDKDNQGTAIDFSLEKRFDFTDSLKSFTSQFTFRHIDKNFSEIEPFRTTEYERDWNLQDDFTNSNESYYGLSNTFSNQNWGRATYDFSILNKESNYQGNKHSLAFLFAKQNLAIDFNGNSLSTDQDELDSDFYRHQLNTSYLLNFAKIGVQTENENNQWKNKADNSLLQNSFSFNSYKFYITNRDSSINNFQVYYQKRKDYLAGENKLSEQSESQDFGANIWLKKNRKNQLKIETIYRKLSILDDNYSDEKPENTFLAKLEHRSNIKKGLLQTSTYYELGSGLESEKEFSYVEVNQGQGIYRWTDYNENEVKEINEFEIASFKDEANYIRIGTNTNNYQKVYTSEFRQTFNLRLRQLKSKKKFVSFFKRFSNRFAYRLAKKSLKDDFKLYANPFQAYASNENLITINSSFQNTFSYKKPKSKTNWDLIHLSSNGKQLLTQGFERRKFTQNGFRFQWKIGNSNQLSNRVDFGKKKLNNESFTDKNYSIEEIKNELQAKFQPSIQFQFGLNYTYNDKENVLATEKSSTHNIGAECNYGLAKSAKIMATVNFLTVDYNSDSNSSIAYEMLEGFLPGNNTTWSLGYNQQLSKLFQLSVSYNGRSSEIGKTIHVGNVDVRAYF</sequence>
<dbReference type="RefSeq" id="WP_275110625.1">
    <property type="nucleotide sequence ID" value="NZ_JAKJSC010000003.1"/>
</dbReference>
<organism evidence="1 2">
    <name type="scientific">Paralabilibaculum antarcticum</name>
    <dbReference type="NCBI Taxonomy" id="2912572"/>
    <lineage>
        <taxon>Bacteria</taxon>
        <taxon>Pseudomonadati</taxon>
        <taxon>Bacteroidota</taxon>
        <taxon>Bacteroidia</taxon>
        <taxon>Marinilabiliales</taxon>
        <taxon>Marinifilaceae</taxon>
        <taxon>Paralabilibaculum</taxon>
    </lineage>
</organism>
<keyword evidence="2" id="KW-1185">Reference proteome</keyword>
<protein>
    <submittedName>
        <fullName evidence="1">Uncharacterized protein</fullName>
    </submittedName>
</protein>
<comment type="caution">
    <text evidence="1">The sequence shown here is derived from an EMBL/GenBank/DDBJ whole genome shotgun (WGS) entry which is preliminary data.</text>
</comment>
<dbReference type="Proteomes" id="UP001528920">
    <property type="component" value="Unassembled WGS sequence"/>
</dbReference>
<name>A0ABT5VVL7_9BACT</name>
<dbReference type="EMBL" id="JAKJSC010000003">
    <property type="protein sequence ID" value="MDE5419295.1"/>
    <property type="molecule type" value="Genomic_DNA"/>
</dbReference>
<accession>A0ABT5VVL7</accession>
<evidence type="ECO:0000313" key="2">
    <source>
        <dbReference type="Proteomes" id="UP001528920"/>
    </source>
</evidence>
<proteinExistence type="predicted"/>
<evidence type="ECO:0000313" key="1">
    <source>
        <dbReference type="EMBL" id="MDE5419295.1"/>
    </source>
</evidence>
<gene>
    <name evidence="1" type="ORF">L3049_14940</name>
</gene>
<reference evidence="1 2" key="1">
    <citation type="submission" date="2022-01" db="EMBL/GenBank/DDBJ databases">
        <title>Labilibaculum sp. nov, a marine bacterium isolated from Antarctica.</title>
        <authorList>
            <person name="Dai W."/>
        </authorList>
    </citation>
    <scope>NUCLEOTIDE SEQUENCE [LARGE SCALE GENOMIC DNA]</scope>
    <source>
        <strain evidence="1 2">DW002</strain>
    </source>
</reference>